<gene>
    <name evidence="11" type="ORF">DXG03_006706</name>
</gene>
<dbReference type="GO" id="GO:0004722">
    <property type="term" value="F:protein serine/threonine phosphatase activity"/>
    <property type="evidence" value="ECO:0007669"/>
    <property type="project" value="UniProtKB-EC"/>
</dbReference>
<evidence type="ECO:0000256" key="3">
    <source>
        <dbReference type="ARBA" id="ARBA00022723"/>
    </source>
</evidence>
<keyword evidence="4" id="KW-0378">Hydrolase</keyword>
<proteinExistence type="predicted"/>
<accession>A0A9P7G7Z3</accession>
<evidence type="ECO:0000256" key="4">
    <source>
        <dbReference type="ARBA" id="ARBA00022801"/>
    </source>
</evidence>
<dbReference type="EMBL" id="JABCKV010000046">
    <property type="protein sequence ID" value="KAG5645188.1"/>
    <property type="molecule type" value="Genomic_DNA"/>
</dbReference>
<comment type="catalytic activity">
    <reaction evidence="7">
        <text>O-phospho-L-seryl-[protein] + H2O = L-seryl-[protein] + phosphate</text>
        <dbReference type="Rhea" id="RHEA:20629"/>
        <dbReference type="Rhea" id="RHEA-COMP:9863"/>
        <dbReference type="Rhea" id="RHEA-COMP:11604"/>
        <dbReference type="ChEBI" id="CHEBI:15377"/>
        <dbReference type="ChEBI" id="CHEBI:29999"/>
        <dbReference type="ChEBI" id="CHEBI:43474"/>
        <dbReference type="ChEBI" id="CHEBI:83421"/>
        <dbReference type="EC" id="3.1.3.16"/>
    </reaction>
</comment>
<feature type="domain" description="FCP1 homology" evidence="10">
    <location>
        <begin position="375"/>
        <end position="533"/>
    </location>
</feature>
<dbReference type="PROSITE" id="PS50969">
    <property type="entry name" value="FCP1"/>
    <property type="match status" value="1"/>
</dbReference>
<sequence>MASPPSPADAAIAAPTPPADPSLSARPSLRQRLFSSGSRKGAAANVNASTAPRQEKDGEAGSEAIVDDQSHPTENSASTSSTLTAAPTAVDEAQGPAPVSVSSLSSAVDVDREQASTINSASRRVPFYRRKAKSSSDGALSDPKSGRLRSRSRPSLFSRVVHRVVPCVSPDPALLENVDDQVLNPTPPKTASTSTSSATPNTNSSSSATHKMQQISPVSATPAPTTPSTPVTPVIDLELLPLTIPSVPGHPPPSPTDSEIIVTPPPSTHLLPEDETDGLTSGAVQPPGSTGNVVVNVTHQNHNGAGQGGGEIARSHTLDSADESDGTSFTDDEGDDRRVASEQDVEEALIRKGGSGIPIGPDGLPKPLLPPLLPEHKGRKCLVLDLDETLVHSSFKPVAQADFVVPVEIEYHWHHFHVLKRPGVDEFLRKMGEIYEVVIFTASLSKYADPVLDKLDIHRVVAHRLFRESCFSHKGNYVKDLSQLGRPIGDTIILDNSPASYLFHPHNAVPVSSWFNDPHDAELTDLVPFLRDLTEVGDVRGILDGAR</sequence>
<comment type="cofactor">
    <cofactor evidence="1">
        <name>Mg(2+)</name>
        <dbReference type="ChEBI" id="CHEBI:18420"/>
    </cofactor>
</comment>
<keyword evidence="5" id="KW-0460">Magnesium</keyword>
<dbReference type="Pfam" id="PF03031">
    <property type="entry name" value="NIF"/>
    <property type="match status" value="1"/>
</dbReference>
<dbReference type="FunFam" id="3.40.50.1000:FF:000192">
    <property type="entry name" value="CTD small phosphatase-like protein"/>
    <property type="match status" value="1"/>
</dbReference>
<feature type="compositionally biased region" description="Low complexity" evidence="9">
    <location>
        <begin position="96"/>
        <end position="108"/>
    </location>
</feature>
<keyword evidence="6" id="KW-0904">Protein phosphatase</keyword>
<dbReference type="SUPFAM" id="SSF56784">
    <property type="entry name" value="HAD-like"/>
    <property type="match status" value="1"/>
</dbReference>
<evidence type="ECO:0000256" key="5">
    <source>
        <dbReference type="ARBA" id="ARBA00022842"/>
    </source>
</evidence>
<dbReference type="Proteomes" id="UP000775547">
    <property type="component" value="Unassembled WGS sequence"/>
</dbReference>
<keyword evidence="12" id="KW-1185">Reference proteome</keyword>
<evidence type="ECO:0000256" key="2">
    <source>
        <dbReference type="ARBA" id="ARBA00013081"/>
    </source>
</evidence>
<feature type="region of interest" description="Disordered" evidence="9">
    <location>
        <begin position="301"/>
        <end position="343"/>
    </location>
</feature>
<dbReference type="PANTHER" id="PTHR12210">
    <property type="entry name" value="DULLARD PROTEIN PHOSPHATASE"/>
    <property type="match status" value="1"/>
</dbReference>
<comment type="catalytic activity">
    <reaction evidence="8">
        <text>O-phospho-L-threonyl-[protein] + H2O = L-threonyl-[protein] + phosphate</text>
        <dbReference type="Rhea" id="RHEA:47004"/>
        <dbReference type="Rhea" id="RHEA-COMP:11060"/>
        <dbReference type="Rhea" id="RHEA-COMP:11605"/>
        <dbReference type="ChEBI" id="CHEBI:15377"/>
        <dbReference type="ChEBI" id="CHEBI:30013"/>
        <dbReference type="ChEBI" id="CHEBI:43474"/>
        <dbReference type="ChEBI" id="CHEBI:61977"/>
        <dbReference type="EC" id="3.1.3.16"/>
    </reaction>
</comment>
<dbReference type="SMART" id="SM00577">
    <property type="entry name" value="CPDc"/>
    <property type="match status" value="1"/>
</dbReference>
<dbReference type="GO" id="GO:0046872">
    <property type="term" value="F:metal ion binding"/>
    <property type="evidence" value="ECO:0007669"/>
    <property type="project" value="UniProtKB-KW"/>
</dbReference>
<name>A0A9P7G7Z3_9AGAR</name>
<evidence type="ECO:0000313" key="12">
    <source>
        <dbReference type="Proteomes" id="UP000775547"/>
    </source>
</evidence>
<dbReference type="AlphaFoldDB" id="A0A9P7G7Z3"/>
<feature type="compositionally biased region" description="Low complexity" evidence="9">
    <location>
        <begin position="76"/>
        <end position="89"/>
    </location>
</feature>
<dbReference type="CDD" id="cd07521">
    <property type="entry name" value="HAD_FCP1-like"/>
    <property type="match status" value="1"/>
</dbReference>
<dbReference type="InterPro" id="IPR004274">
    <property type="entry name" value="FCP1_dom"/>
</dbReference>
<evidence type="ECO:0000256" key="6">
    <source>
        <dbReference type="ARBA" id="ARBA00022912"/>
    </source>
</evidence>
<keyword evidence="3" id="KW-0479">Metal-binding</keyword>
<evidence type="ECO:0000256" key="1">
    <source>
        <dbReference type="ARBA" id="ARBA00001946"/>
    </source>
</evidence>
<dbReference type="EC" id="3.1.3.16" evidence="2"/>
<feature type="compositionally biased region" description="Low complexity" evidence="9">
    <location>
        <begin position="216"/>
        <end position="232"/>
    </location>
</feature>
<evidence type="ECO:0000259" key="10">
    <source>
        <dbReference type="PROSITE" id="PS50969"/>
    </source>
</evidence>
<evidence type="ECO:0000256" key="7">
    <source>
        <dbReference type="ARBA" id="ARBA00047761"/>
    </source>
</evidence>
<feature type="region of interest" description="Disordered" evidence="9">
    <location>
        <begin position="1"/>
        <end position="162"/>
    </location>
</feature>
<dbReference type="NCBIfam" id="TIGR02251">
    <property type="entry name" value="HIF-SF_euk"/>
    <property type="match status" value="1"/>
</dbReference>
<dbReference type="InterPro" id="IPR036412">
    <property type="entry name" value="HAD-like_sf"/>
</dbReference>
<feature type="region of interest" description="Disordered" evidence="9">
    <location>
        <begin position="244"/>
        <end position="284"/>
    </location>
</feature>
<dbReference type="InterPro" id="IPR011948">
    <property type="entry name" value="Dullard_phosphatase"/>
</dbReference>
<dbReference type="InterPro" id="IPR023214">
    <property type="entry name" value="HAD_sf"/>
</dbReference>
<feature type="compositionally biased region" description="Low complexity" evidence="9">
    <location>
        <begin position="189"/>
        <end position="209"/>
    </location>
</feature>
<organism evidence="11 12">
    <name type="scientific">Asterophora parasitica</name>
    <dbReference type="NCBI Taxonomy" id="117018"/>
    <lineage>
        <taxon>Eukaryota</taxon>
        <taxon>Fungi</taxon>
        <taxon>Dikarya</taxon>
        <taxon>Basidiomycota</taxon>
        <taxon>Agaricomycotina</taxon>
        <taxon>Agaricomycetes</taxon>
        <taxon>Agaricomycetidae</taxon>
        <taxon>Agaricales</taxon>
        <taxon>Tricholomatineae</taxon>
        <taxon>Lyophyllaceae</taxon>
        <taxon>Asterophora</taxon>
    </lineage>
</organism>
<evidence type="ECO:0000313" key="11">
    <source>
        <dbReference type="EMBL" id="KAG5645188.1"/>
    </source>
</evidence>
<dbReference type="Gene3D" id="3.40.50.1000">
    <property type="entry name" value="HAD superfamily/HAD-like"/>
    <property type="match status" value="1"/>
</dbReference>
<feature type="compositionally biased region" description="Acidic residues" evidence="9">
    <location>
        <begin position="320"/>
        <end position="334"/>
    </location>
</feature>
<reference evidence="11" key="2">
    <citation type="submission" date="2021-10" db="EMBL/GenBank/DDBJ databases">
        <title>Phylogenomics reveals ancestral predisposition of the termite-cultivated fungus Termitomyces towards a domesticated lifestyle.</title>
        <authorList>
            <person name="Auxier B."/>
            <person name="Grum-Grzhimaylo A."/>
            <person name="Cardenas M.E."/>
            <person name="Lodge J.D."/>
            <person name="Laessoe T."/>
            <person name="Pedersen O."/>
            <person name="Smith M.E."/>
            <person name="Kuyper T.W."/>
            <person name="Franco-Molano E.A."/>
            <person name="Baroni T.J."/>
            <person name="Aanen D.K."/>
        </authorList>
    </citation>
    <scope>NUCLEOTIDE SEQUENCE</scope>
    <source>
        <strain evidence="11">AP01</strain>
        <tissue evidence="11">Mycelium</tissue>
    </source>
</reference>
<protein>
    <recommendedName>
        <fullName evidence="2">protein-serine/threonine phosphatase</fullName>
        <ecNumber evidence="2">3.1.3.16</ecNumber>
    </recommendedName>
</protein>
<dbReference type="InterPro" id="IPR050365">
    <property type="entry name" value="TIM50"/>
</dbReference>
<comment type="caution">
    <text evidence="11">The sequence shown here is derived from an EMBL/GenBank/DDBJ whole genome shotgun (WGS) entry which is preliminary data.</text>
</comment>
<evidence type="ECO:0000256" key="8">
    <source>
        <dbReference type="ARBA" id="ARBA00048336"/>
    </source>
</evidence>
<reference evidence="11" key="1">
    <citation type="submission" date="2020-07" db="EMBL/GenBank/DDBJ databases">
        <authorList>
            <person name="Nieuwenhuis M."/>
            <person name="Van De Peppel L.J.J."/>
        </authorList>
    </citation>
    <scope>NUCLEOTIDE SEQUENCE</scope>
    <source>
        <strain evidence="11">AP01</strain>
        <tissue evidence="11">Mycelium</tissue>
    </source>
</reference>
<dbReference type="OrthoDB" id="277011at2759"/>
<feature type="region of interest" description="Disordered" evidence="9">
    <location>
        <begin position="176"/>
        <end position="232"/>
    </location>
</feature>
<evidence type="ECO:0000256" key="9">
    <source>
        <dbReference type="SAM" id="MobiDB-lite"/>
    </source>
</evidence>